<protein>
    <submittedName>
        <fullName evidence="1">Uncharacterized protein</fullName>
    </submittedName>
</protein>
<accession>A0ACC0BXA2</accession>
<sequence>MTKIWGRPDSKPHPRINFFENVLPIGDKKTNFVEFLGIIARNGKYAPTDITYYIHYLYLFVKCFFYERELNNPPSPAKKFKKCYTHKMTAMDECASQLLCNSQYPVAPNDSFAQVMGDERNDRVKMMGLGVTPNDLWENVPSKKILYRVFQEQQTMLEKLVERYQSKKNDFKIKRREWRICYL</sequence>
<evidence type="ECO:0000313" key="1">
    <source>
        <dbReference type="EMBL" id="KAI5677208.1"/>
    </source>
</evidence>
<keyword evidence="2" id="KW-1185">Reference proteome</keyword>
<dbReference type="EMBL" id="CM044702">
    <property type="protein sequence ID" value="KAI5677208.1"/>
    <property type="molecule type" value="Genomic_DNA"/>
</dbReference>
<proteinExistence type="predicted"/>
<evidence type="ECO:0000313" key="2">
    <source>
        <dbReference type="Proteomes" id="UP001060085"/>
    </source>
</evidence>
<organism evidence="1 2">
    <name type="scientific">Catharanthus roseus</name>
    <name type="common">Madagascar periwinkle</name>
    <name type="synonym">Vinca rosea</name>
    <dbReference type="NCBI Taxonomy" id="4058"/>
    <lineage>
        <taxon>Eukaryota</taxon>
        <taxon>Viridiplantae</taxon>
        <taxon>Streptophyta</taxon>
        <taxon>Embryophyta</taxon>
        <taxon>Tracheophyta</taxon>
        <taxon>Spermatophyta</taxon>
        <taxon>Magnoliopsida</taxon>
        <taxon>eudicotyledons</taxon>
        <taxon>Gunneridae</taxon>
        <taxon>Pentapetalae</taxon>
        <taxon>asterids</taxon>
        <taxon>lamiids</taxon>
        <taxon>Gentianales</taxon>
        <taxon>Apocynaceae</taxon>
        <taxon>Rauvolfioideae</taxon>
        <taxon>Vinceae</taxon>
        <taxon>Catharanthinae</taxon>
        <taxon>Catharanthus</taxon>
    </lineage>
</organism>
<gene>
    <name evidence="1" type="ORF">M9H77_08158</name>
</gene>
<dbReference type="Proteomes" id="UP001060085">
    <property type="component" value="Linkage Group LG02"/>
</dbReference>
<name>A0ACC0BXA2_CATRO</name>
<comment type="caution">
    <text evidence="1">The sequence shown here is derived from an EMBL/GenBank/DDBJ whole genome shotgun (WGS) entry which is preliminary data.</text>
</comment>
<reference evidence="2" key="1">
    <citation type="journal article" date="2023" name="Nat. Plants">
        <title>Single-cell RNA sequencing provides a high-resolution roadmap for understanding the multicellular compartmentation of specialized metabolism.</title>
        <authorList>
            <person name="Sun S."/>
            <person name="Shen X."/>
            <person name="Li Y."/>
            <person name="Li Y."/>
            <person name="Wang S."/>
            <person name="Li R."/>
            <person name="Zhang H."/>
            <person name="Shen G."/>
            <person name="Guo B."/>
            <person name="Wei J."/>
            <person name="Xu J."/>
            <person name="St-Pierre B."/>
            <person name="Chen S."/>
            <person name="Sun C."/>
        </authorList>
    </citation>
    <scope>NUCLEOTIDE SEQUENCE [LARGE SCALE GENOMIC DNA]</scope>
</reference>